<accession>A0A4R2PB02</accession>
<keyword evidence="3" id="KW-1185">Reference proteome</keyword>
<comment type="caution">
    <text evidence="2">The sequence shown here is derived from an EMBL/GenBank/DDBJ whole genome shotgun (WGS) entry which is preliminary data.</text>
</comment>
<gene>
    <name evidence="2" type="ORF">EV207_10257</name>
</gene>
<name>A0A4R2PB02_9BACL</name>
<sequence>MFNNMKKRKKQKQQTLILSLVGMIFSFLQTIWLHKAIMDKKGED</sequence>
<protein>
    <submittedName>
        <fullName evidence="2">Uncharacterized protein</fullName>
    </submittedName>
</protein>
<evidence type="ECO:0000313" key="3">
    <source>
        <dbReference type="Proteomes" id="UP000295416"/>
    </source>
</evidence>
<feature type="transmembrane region" description="Helical" evidence="1">
    <location>
        <begin position="15"/>
        <end position="34"/>
    </location>
</feature>
<dbReference type="EMBL" id="SLXK01000002">
    <property type="protein sequence ID" value="TCP31568.1"/>
    <property type="molecule type" value="Genomic_DNA"/>
</dbReference>
<proteinExistence type="predicted"/>
<keyword evidence="1" id="KW-1133">Transmembrane helix</keyword>
<evidence type="ECO:0000313" key="2">
    <source>
        <dbReference type="EMBL" id="TCP31568.1"/>
    </source>
</evidence>
<keyword evidence="1" id="KW-0812">Transmembrane</keyword>
<evidence type="ECO:0000256" key="1">
    <source>
        <dbReference type="SAM" id="Phobius"/>
    </source>
</evidence>
<keyword evidence="1" id="KW-0472">Membrane</keyword>
<dbReference type="Proteomes" id="UP000295416">
    <property type="component" value="Unassembled WGS sequence"/>
</dbReference>
<dbReference type="AlphaFoldDB" id="A0A4R2PB02"/>
<dbReference type="RefSeq" id="WP_279389155.1">
    <property type="nucleotide sequence ID" value="NZ_SLXK01000002.1"/>
</dbReference>
<reference evidence="2 3" key="1">
    <citation type="submission" date="2019-03" db="EMBL/GenBank/DDBJ databases">
        <title>Genomic Encyclopedia of Type Strains, Phase IV (KMG-IV): sequencing the most valuable type-strain genomes for metagenomic binning, comparative biology and taxonomic classification.</title>
        <authorList>
            <person name="Goeker M."/>
        </authorList>
    </citation>
    <scope>NUCLEOTIDE SEQUENCE [LARGE SCALE GENOMIC DNA]</scope>
    <source>
        <strain evidence="2 3">DSM 19377</strain>
    </source>
</reference>
<organism evidence="2 3">
    <name type="scientific">Scopulibacillus darangshiensis</name>
    <dbReference type="NCBI Taxonomy" id="442528"/>
    <lineage>
        <taxon>Bacteria</taxon>
        <taxon>Bacillati</taxon>
        <taxon>Bacillota</taxon>
        <taxon>Bacilli</taxon>
        <taxon>Bacillales</taxon>
        <taxon>Sporolactobacillaceae</taxon>
        <taxon>Scopulibacillus</taxon>
    </lineage>
</organism>